<dbReference type="UniPathway" id="UPA00136">
    <property type="reaction ID" value="UER00199"/>
</dbReference>
<gene>
    <name evidence="8" type="ORF">APUTEX25_005216</name>
</gene>
<evidence type="ECO:0000256" key="3">
    <source>
        <dbReference type="ARBA" id="ARBA00013266"/>
    </source>
</evidence>
<dbReference type="GO" id="GO:0005737">
    <property type="term" value="C:cytoplasm"/>
    <property type="evidence" value="ECO:0007669"/>
    <property type="project" value="InterPro"/>
</dbReference>
<dbReference type="Proteomes" id="UP000279271">
    <property type="component" value="Unassembled WGS sequence"/>
</dbReference>
<dbReference type="InterPro" id="IPR011004">
    <property type="entry name" value="Trimer_LpxA-like_sf"/>
</dbReference>
<evidence type="ECO:0000256" key="4">
    <source>
        <dbReference type="ARBA" id="ARBA00022605"/>
    </source>
</evidence>
<dbReference type="InterPro" id="IPR010493">
    <property type="entry name" value="Ser_AcTrfase_N"/>
</dbReference>
<dbReference type="PROSITE" id="PS00101">
    <property type="entry name" value="HEXAPEP_TRANSFERASES"/>
    <property type="match status" value="1"/>
</dbReference>
<accession>A0A3M7KS90</accession>
<evidence type="ECO:0000313" key="9">
    <source>
        <dbReference type="Proteomes" id="UP000279271"/>
    </source>
</evidence>
<dbReference type="Pfam" id="PF06426">
    <property type="entry name" value="SATase_N"/>
    <property type="match status" value="2"/>
</dbReference>
<sequence>MSCVAVVNSVALPDGRHGVPTKAVATDRAPHAVLEARSIRQQQQLAHGSGVNESFWDHVLRRGPERASFDEVDSTESLSAHSWSPGPGHRSVVALWDEVRQEARALARREPVLAPALHASVLRHADFAACLASVLAGKLGDATLPASQLALLAASLYGADASLLEAASADLQASVERDPACPGPLQCLLYSKGWQAVQAHRLGHALRGSGAWGVDVHPAARLGRGVFLDHGTGVVIGETCVVGDGVSLAHGVTLGGSGTGKGVRHPVIGNGALLGAGASVLGPVTVGHCARVGAGSVVVADVPAHSLAVGIPARVIRRFPVTMEPCKSMDQTLDDVLDYTARFPTTGARACLGPAGMDIAKKTGTNDTTSPMPSFNERVWRSHLEAGESSSSLALTSLSAREGDRQAALAGGRDSAQDLNADTLWAKIQEEAAELSKSEPLIASKLGMTVVTHPSLSKSLAFLLSNKLANETLLGTQLVHLFMDAYADDAGLLASGVADLHAVMERDPACDTYVQCLLFYKGFQAVQSYRLGHWLWKKGRHTLALAIQSRMAEVFTVDIHPAARLGQGLLFDHATGIVIGETAVVGDNVSMLHHVTLGGSGTGRGRRHPTIGNGTLLGAGVSVLGPIIVGANCKIGAGSVVLTDLPPSTVAVGVPAKIIKQLDSSVLPRASMEQ</sequence>
<dbReference type="AlphaFoldDB" id="A0A3M7KS90"/>
<dbReference type="EC" id="2.3.1.30" evidence="3"/>
<dbReference type="Pfam" id="PF00132">
    <property type="entry name" value="Hexapep"/>
    <property type="match status" value="2"/>
</dbReference>
<evidence type="ECO:0000256" key="5">
    <source>
        <dbReference type="ARBA" id="ARBA00022679"/>
    </source>
</evidence>
<organism evidence="8 9">
    <name type="scientific">Auxenochlorella protothecoides</name>
    <name type="common">Green microalga</name>
    <name type="synonym">Chlorella protothecoides</name>
    <dbReference type="NCBI Taxonomy" id="3075"/>
    <lineage>
        <taxon>Eukaryota</taxon>
        <taxon>Viridiplantae</taxon>
        <taxon>Chlorophyta</taxon>
        <taxon>core chlorophytes</taxon>
        <taxon>Trebouxiophyceae</taxon>
        <taxon>Chlorellales</taxon>
        <taxon>Chlorellaceae</taxon>
        <taxon>Auxenochlorella</taxon>
    </lineage>
</organism>
<dbReference type="EMBL" id="QOKY01000199">
    <property type="protein sequence ID" value="RMZ53227.1"/>
    <property type="molecule type" value="Genomic_DNA"/>
</dbReference>
<comment type="pathway">
    <text evidence="1">Amino-acid biosynthesis; L-cysteine biosynthesis; L-cysteine from L-serine: step 1/2.</text>
</comment>
<evidence type="ECO:0000256" key="6">
    <source>
        <dbReference type="ARBA" id="ARBA00023315"/>
    </source>
</evidence>
<dbReference type="NCBIfam" id="TIGR01172">
    <property type="entry name" value="cysE"/>
    <property type="match status" value="1"/>
</dbReference>
<keyword evidence="5" id="KW-0808">Transferase</keyword>
<evidence type="ECO:0000256" key="1">
    <source>
        <dbReference type="ARBA" id="ARBA00004876"/>
    </source>
</evidence>
<dbReference type="Gene3D" id="1.10.3130.10">
    <property type="entry name" value="serine acetyltransferase, domain 1"/>
    <property type="match status" value="2"/>
</dbReference>
<dbReference type="InterPro" id="IPR018357">
    <property type="entry name" value="Hexapep_transf_CS"/>
</dbReference>
<dbReference type="CDD" id="cd03354">
    <property type="entry name" value="LbH_SAT"/>
    <property type="match status" value="2"/>
</dbReference>
<dbReference type="InterPro" id="IPR053376">
    <property type="entry name" value="Serine_acetyltransferase"/>
</dbReference>
<dbReference type="FunFam" id="2.160.10.10:FF:000002">
    <property type="entry name" value="Serine acetyltransferase"/>
    <property type="match status" value="2"/>
</dbReference>
<protein>
    <recommendedName>
        <fullName evidence="3">serine O-acetyltransferase</fullName>
        <ecNumber evidence="3">2.3.1.30</ecNumber>
    </recommendedName>
</protein>
<comment type="caution">
    <text evidence="8">The sequence shown here is derived from an EMBL/GenBank/DDBJ whole genome shotgun (WGS) entry which is preliminary data.</text>
</comment>
<evidence type="ECO:0000313" key="8">
    <source>
        <dbReference type="EMBL" id="RMZ53227.1"/>
    </source>
</evidence>
<dbReference type="GO" id="GO:0006535">
    <property type="term" value="P:cysteine biosynthetic process from serine"/>
    <property type="evidence" value="ECO:0007669"/>
    <property type="project" value="InterPro"/>
</dbReference>
<comment type="similarity">
    <text evidence="2">Belongs to the transferase hexapeptide repeat family.</text>
</comment>
<evidence type="ECO:0000256" key="2">
    <source>
        <dbReference type="ARBA" id="ARBA00007274"/>
    </source>
</evidence>
<dbReference type="InterPro" id="IPR042122">
    <property type="entry name" value="Ser_AcTrfase_N_sf"/>
</dbReference>
<dbReference type="Gene3D" id="2.160.10.10">
    <property type="entry name" value="Hexapeptide repeat proteins"/>
    <property type="match status" value="2"/>
</dbReference>
<dbReference type="NCBIfam" id="NF041874">
    <property type="entry name" value="EPS_EpsC"/>
    <property type="match status" value="1"/>
</dbReference>
<dbReference type="GO" id="GO:0009001">
    <property type="term" value="F:serine O-acetyltransferase activity"/>
    <property type="evidence" value="ECO:0007669"/>
    <property type="project" value="UniProtKB-EC"/>
</dbReference>
<dbReference type="InterPro" id="IPR045304">
    <property type="entry name" value="LbH_SAT"/>
</dbReference>
<keyword evidence="6" id="KW-0012">Acyltransferase</keyword>
<dbReference type="SUPFAM" id="SSF51161">
    <property type="entry name" value="Trimeric LpxA-like enzymes"/>
    <property type="match status" value="2"/>
</dbReference>
<feature type="domain" description="Serine acetyltransferase N-terminal" evidence="7">
    <location>
        <begin position="424"/>
        <end position="528"/>
    </location>
</feature>
<dbReference type="InterPro" id="IPR001451">
    <property type="entry name" value="Hexapep"/>
</dbReference>
<proteinExistence type="inferred from homology"/>
<reference evidence="9" key="1">
    <citation type="journal article" date="2018" name="Algal Res.">
        <title>Characterization of plant carbon substrate utilization by Auxenochlorella protothecoides.</title>
        <authorList>
            <person name="Vogler B.W."/>
            <person name="Starkenburg S.R."/>
            <person name="Sudasinghe N."/>
            <person name="Schambach J.Y."/>
            <person name="Rollin J.A."/>
            <person name="Pattathil S."/>
            <person name="Barry A.N."/>
        </authorList>
    </citation>
    <scope>NUCLEOTIDE SEQUENCE [LARGE SCALE GENOMIC DNA]</scope>
    <source>
        <strain evidence="9">UTEX 25</strain>
    </source>
</reference>
<dbReference type="InterPro" id="IPR005881">
    <property type="entry name" value="Ser_O-AcTrfase"/>
</dbReference>
<feature type="domain" description="Serine acetyltransferase N-terminal" evidence="7">
    <location>
        <begin position="95"/>
        <end position="199"/>
    </location>
</feature>
<dbReference type="SMART" id="SM00971">
    <property type="entry name" value="SATase_N"/>
    <property type="match status" value="2"/>
</dbReference>
<name>A0A3M7KS90_AUXPR</name>
<dbReference type="PANTHER" id="PTHR42811">
    <property type="entry name" value="SERINE ACETYLTRANSFERASE"/>
    <property type="match status" value="1"/>
</dbReference>
<evidence type="ECO:0000259" key="7">
    <source>
        <dbReference type="SMART" id="SM00971"/>
    </source>
</evidence>
<keyword evidence="4" id="KW-0028">Amino-acid biosynthesis</keyword>